<dbReference type="SUPFAM" id="SSF50969">
    <property type="entry name" value="YVTN repeat-like/Quinoprotein amine dehydrogenase"/>
    <property type="match status" value="1"/>
</dbReference>
<sequence>MRRSAVWLALVAVLVTGGCQSEPPDPADPNRPAVTSAALGELSPRMALEVERRLPHDPTAFTQGLEFHDGQLYESRGEYGSSAITRIDPETGATITSTPLPEDHFGEGLTVVGDQIWMLTWRAGVAYTFDRETLTETDQVSYDGEGWGLCDQPDRLVMSDGSDTLTFRDPTSFEVIGDVAVTRDGSPIDNLNELECLDGLVLANVWQTDEIVIIDPATGQVVTTIDASGLLSQADRQGLSDPRNAVLNGIAYDPDREVLLVTGKLWPAMFEVRLTPQ</sequence>
<evidence type="ECO:0000256" key="1">
    <source>
        <dbReference type="SAM" id="SignalP"/>
    </source>
</evidence>
<reference evidence="2 3" key="1">
    <citation type="submission" date="2017-07" db="EMBL/GenBank/DDBJ databases">
        <title>Draft whole genome sequences of clinical Proprionibacteriaceae strains.</title>
        <authorList>
            <person name="Bernier A.-M."/>
            <person name="Bernard K."/>
            <person name="Domingo M.-C."/>
        </authorList>
    </citation>
    <scope>NUCLEOTIDE SEQUENCE [LARGE SCALE GENOMIC DNA]</scope>
    <source>
        <strain evidence="2 3">NML 160184</strain>
    </source>
</reference>
<comment type="caution">
    <text evidence="2">The sequence shown here is derived from an EMBL/GenBank/DDBJ whole genome shotgun (WGS) entry which is preliminary data.</text>
</comment>
<evidence type="ECO:0000313" key="2">
    <source>
        <dbReference type="EMBL" id="OYN87891.1"/>
    </source>
</evidence>
<feature type="signal peptide" evidence="1">
    <location>
        <begin position="1"/>
        <end position="21"/>
    </location>
</feature>
<dbReference type="Proteomes" id="UP000216533">
    <property type="component" value="Unassembled WGS sequence"/>
</dbReference>
<dbReference type="GO" id="GO:0016603">
    <property type="term" value="F:glutaminyl-peptide cyclotransferase activity"/>
    <property type="evidence" value="ECO:0007669"/>
    <property type="project" value="InterPro"/>
</dbReference>
<keyword evidence="1" id="KW-0732">Signal</keyword>
<dbReference type="PANTHER" id="PTHR31270">
    <property type="entry name" value="GLUTAMINYL-PEPTIDE CYCLOTRANSFERASE"/>
    <property type="match status" value="1"/>
</dbReference>
<dbReference type="Gene3D" id="2.130.10.10">
    <property type="entry name" value="YVTN repeat-like/Quinoprotein amine dehydrogenase"/>
    <property type="match status" value="1"/>
</dbReference>
<dbReference type="InterPro" id="IPR015943">
    <property type="entry name" value="WD40/YVTN_repeat-like_dom_sf"/>
</dbReference>
<gene>
    <name evidence="2" type="ORF">CGZ92_06430</name>
</gene>
<dbReference type="EMBL" id="NMVI01000015">
    <property type="protein sequence ID" value="OYN87891.1"/>
    <property type="molecule type" value="Genomic_DNA"/>
</dbReference>
<evidence type="ECO:0000313" key="3">
    <source>
        <dbReference type="Proteomes" id="UP000216533"/>
    </source>
</evidence>
<dbReference type="PANTHER" id="PTHR31270:SF1">
    <property type="entry name" value="GLUTAMINYL-PEPTIDE CYCLOTRANSFERASE"/>
    <property type="match status" value="1"/>
</dbReference>
<proteinExistence type="predicted"/>
<name>A0A255EAE3_9ACTN</name>
<dbReference type="AlphaFoldDB" id="A0A255EAE3"/>
<dbReference type="PROSITE" id="PS51257">
    <property type="entry name" value="PROKAR_LIPOPROTEIN"/>
    <property type="match status" value="1"/>
</dbReference>
<dbReference type="RefSeq" id="WP_094450556.1">
    <property type="nucleotide sequence ID" value="NZ_NMVI01000015.1"/>
</dbReference>
<protein>
    <submittedName>
        <fullName evidence="2">Glutaminyl-peptide cyclotransferase</fullName>
    </submittedName>
</protein>
<keyword evidence="2" id="KW-0808">Transferase</keyword>
<dbReference type="Pfam" id="PF05096">
    <property type="entry name" value="Glu_cyclase_2"/>
    <property type="match status" value="1"/>
</dbReference>
<dbReference type="InterPro" id="IPR007788">
    <property type="entry name" value="QCT"/>
</dbReference>
<organism evidence="2 3">
    <name type="scientific">Parenemella sanctibonifatiensis</name>
    <dbReference type="NCBI Taxonomy" id="2016505"/>
    <lineage>
        <taxon>Bacteria</taxon>
        <taxon>Bacillati</taxon>
        <taxon>Actinomycetota</taxon>
        <taxon>Actinomycetes</taxon>
        <taxon>Propionibacteriales</taxon>
        <taxon>Propionibacteriaceae</taxon>
        <taxon>Parenemella</taxon>
    </lineage>
</organism>
<feature type="chain" id="PRO_5012310194" evidence="1">
    <location>
        <begin position="22"/>
        <end position="277"/>
    </location>
</feature>
<dbReference type="InterPro" id="IPR011044">
    <property type="entry name" value="Quino_amine_DH_bsu"/>
</dbReference>
<accession>A0A255EAE3</accession>